<dbReference type="InterPro" id="IPR029060">
    <property type="entry name" value="PIN-like_dom_sf"/>
</dbReference>
<dbReference type="PANTHER" id="PTHR15665">
    <property type="entry name" value="ASTEROID PROTEIN"/>
    <property type="match status" value="1"/>
</dbReference>
<dbReference type="PANTHER" id="PTHR15665:SF1">
    <property type="entry name" value="PROTEIN ASTEROID HOMOLOG 1"/>
    <property type="match status" value="1"/>
</dbReference>
<dbReference type="Gene3D" id="3.40.50.1010">
    <property type="entry name" value="5'-nuclease"/>
    <property type="match status" value="1"/>
</dbReference>
<dbReference type="SUPFAM" id="SSF88723">
    <property type="entry name" value="PIN domain-like"/>
    <property type="match status" value="1"/>
</dbReference>
<name>A0A7L0ST83_PODPO</name>
<proteinExistence type="inferred from homology"/>
<protein>
    <submittedName>
        <fullName evidence="2">ASTE1 protein</fullName>
    </submittedName>
</protein>
<comment type="similarity">
    <text evidence="1">Belongs to the asteroid family.</text>
</comment>
<sequence length="616" mass="68896">MGIQGLTGFVEERGAFFTELRVRDTKLVIDGSSLYHRLCFASAADFRRGGDYGPFAAAVRDFFGSLRVCRVAPFVVLDGGRGADDRKLPTLRGRAAERLRAAHGLSRGDGGCLVPLLTREAFVQALGRLGVPFVQCFAEADREIAGLANRWGCPVLSLDSDFCVFDLAAGYCPLTHFQWQSVCAGEGARGCYVPARCFSVEKFCRHFGHLNKRLLPLFAVMNGNDYADLAALEVFFSKVRLPRAGGKGGKHVRLQGLLKWLAQFAEPAEAVDSVLKHLKKHRREEIRALLCTSMEDYTPSDANLEDFFQNGKYECEAARKADLPPWVLDALAKGKLAPFISDALILRSTFLHVQVENMQRPSAHSTALPIRQVIYGLLLKVSQSTEAASPSTQSNELPVVYEFDRLQKTLKKTLVQAASLPPDFCDDHFPLDKLMEVPMSCRQMLLLETLGVNMNFLESIPSHLQLPVAITCYWICYSEPKVKLHQLKALLLMIVSGELHRITSDPDPTVLHAEDDSIAYNEFLKWKEKKLQNKDFDLDAAHSFCQWQCCLQMGLYLNQLLCTPLSEPDLTSRLYNGTLVHRLHQELKSTPSVENMFNLSQKMTQLYQALLSTVQS</sequence>
<accession>A0A7L0ST83</accession>
<dbReference type="Proteomes" id="UP000555275">
    <property type="component" value="Unassembled WGS sequence"/>
</dbReference>
<dbReference type="AlphaFoldDB" id="A0A7L0ST83"/>
<gene>
    <name evidence="2" type="primary">Aste1</name>
    <name evidence="2" type="ORF">PODPOD_R12618</name>
</gene>
<dbReference type="OrthoDB" id="25987at2759"/>
<organism evidence="2 3">
    <name type="scientific">Podilymbus podiceps</name>
    <name type="common">Pied-billed grebe</name>
    <dbReference type="NCBI Taxonomy" id="9252"/>
    <lineage>
        <taxon>Eukaryota</taxon>
        <taxon>Metazoa</taxon>
        <taxon>Chordata</taxon>
        <taxon>Craniata</taxon>
        <taxon>Vertebrata</taxon>
        <taxon>Euteleostomi</taxon>
        <taxon>Archelosauria</taxon>
        <taxon>Archosauria</taxon>
        <taxon>Dinosauria</taxon>
        <taxon>Saurischia</taxon>
        <taxon>Theropoda</taxon>
        <taxon>Coelurosauria</taxon>
        <taxon>Aves</taxon>
        <taxon>Neognathae</taxon>
        <taxon>Neoaves</taxon>
        <taxon>Mirandornithes</taxon>
        <taxon>Podicipediformes</taxon>
        <taxon>Podicipedidae</taxon>
        <taxon>Podilymbus</taxon>
    </lineage>
</organism>
<evidence type="ECO:0000313" key="3">
    <source>
        <dbReference type="Proteomes" id="UP000555275"/>
    </source>
</evidence>
<comment type="caution">
    <text evidence="2">The sequence shown here is derived from an EMBL/GenBank/DDBJ whole genome shotgun (WGS) entry which is preliminary data.</text>
</comment>
<evidence type="ECO:0000256" key="1">
    <source>
        <dbReference type="ARBA" id="ARBA00007398"/>
    </source>
</evidence>
<dbReference type="EMBL" id="VXAO01000268">
    <property type="protein sequence ID" value="NXL45596.1"/>
    <property type="molecule type" value="Genomic_DNA"/>
</dbReference>
<feature type="non-terminal residue" evidence="2">
    <location>
        <position position="1"/>
    </location>
</feature>
<dbReference type="InterPro" id="IPR026832">
    <property type="entry name" value="Asteroid"/>
</dbReference>
<evidence type="ECO:0000313" key="2">
    <source>
        <dbReference type="EMBL" id="NXL45596.1"/>
    </source>
</evidence>
<reference evidence="2 3" key="1">
    <citation type="submission" date="2019-09" db="EMBL/GenBank/DDBJ databases">
        <title>Bird 10,000 Genomes (B10K) Project - Family phase.</title>
        <authorList>
            <person name="Zhang G."/>
        </authorList>
    </citation>
    <scope>NUCLEOTIDE SEQUENCE [LARGE SCALE GENOMIC DNA]</scope>
    <source>
        <strain evidence="2">B10K-DU-009-04</strain>
        <tissue evidence="2">Mixed tissue sample</tissue>
    </source>
</reference>
<keyword evidence="3" id="KW-1185">Reference proteome</keyword>
<feature type="non-terminal residue" evidence="2">
    <location>
        <position position="616"/>
    </location>
</feature>